<evidence type="ECO:0000256" key="1">
    <source>
        <dbReference type="SAM" id="SignalP"/>
    </source>
</evidence>
<dbReference type="EMBL" id="WTXG01000069">
    <property type="protein sequence ID" value="KAI0294703.1"/>
    <property type="molecule type" value="Genomic_DNA"/>
</dbReference>
<evidence type="ECO:0000313" key="3">
    <source>
        <dbReference type="Proteomes" id="UP001203297"/>
    </source>
</evidence>
<proteinExistence type="predicted"/>
<accession>A0AAD4LYL6</accession>
<sequence>MYLSITFVIFALSFQVAASPFQASSLSAISIPIKKRSGLPNSHAVVNVTRLKSGVRRTIEKIQNGRTPSFASKLSPFEKRGAGDPLVDYQAELWYGPISVGTPPKTYTGRGSWSLVCFRDVMISTLIILIMYSGL</sequence>
<organism evidence="2 3">
    <name type="scientific">Multifurca ochricompacta</name>
    <dbReference type="NCBI Taxonomy" id="376703"/>
    <lineage>
        <taxon>Eukaryota</taxon>
        <taxon>Fungi</taxon>
        <taxon>Dikarya</taxon>
        <taxon>Basidiomycota</taxon>
        <taxon>Agaricomycotina</taxon>
        <taxon>Agaricomycetes</taxon>
        <taxon>Russulales</taxon>
        <taxon>Russulaceae</taxon>
        <taxon>Multifurca</taxon>
    </lineage>
</organism>
<evidence type="ECO:0000313" key="2">
    <source>
        <dbReference type="EMBL" id="KAI0294703.1"/>
    </source>
</evidence>
<reference evidence="2" key="1">
    <citation type="journal article" date="2022" name="New Phytol.">
        <title>Evolutionary transition to the ectomycorrhizal habit in the genomes of a hyperdiverse lineage of mushroom-forming fungi.</title>
        <authorList>
            <person name="Looney B."/>
            <person name="Miyauchi S."/>
            <person name="Morin E."/>
            <person name="Drula E."/>
            <person name="Courty P.E."/>
            <person name="Kohler A."/>
            <person name="Kuo A."/>
            <person name="LaButti K."/>
            <person name="Pangilinan J."/>
            <person name="Lipzen A."/>
            <person name="Riley R."/>
            <person name="Andreopoulos W."/>
            <person name="He G."/>
            <person name="Johnson J."/>
            <person name="Nolan M."/>
            <person name="Tritt A."/>
            <person name="Barry K.W."/>
            <person name="Grigoriev I.V."/>
            <person name="Nagy L.G."/>
            <person name="Hibbett D."/>
            <person name="Henrissat B."/>
            <person name="Matheny P.B."/>
            <person name="Labbe J."/>
            <person name="Martin F.M."/>
        </authorList>
    </citation>
    <scope>NUCLEOTIDE SEQUENCE</scope>
    <source>
        <strain evidence="2">BPL690</strain>
    </source>
</reference>
<feature type="chain" id="PRO_5042150072" evidence="1">
    <location>
        <begin position="19"/>
        <end position="135"/>
    </location>
</feature>
<keyword evidence="3" id="KW-1185">Reference proteome</keyword>
<dbReference type="Proteomes" id="UP001203297">
    <property type="component" value="Unassembled WGS sequence"/>
</dbReference>
<feature type="signal peptide" evidence="1">
    <location>
        <begin position="1"/>
        <end position="18"/>
    </location>
</feature>
<gene>
    <name evidence="2" type="ORF">B0F90DRAFT_1754762</name>
</gene>
<comment type="caution">
    <text evidence="2">The sequence shown here is derived from an EMBL/GenBank/DDBJ whole genome shotgun (WGS) entry which is preliminary data.</text>
</comment>
<dbReference type="AlphaFoldDB" id="A0AAD4LYL6"/>
<protein>
    <submittedName>
        <fullName evidence="2">Uncharacterized protein</fullName>
    </submittedName>
</protein>
<name>A0AAD4LYL6_9AGAM</name>
<keyword evidence="1" id="KW-0732">Signal</keyword>